<accession>A0ABS7VTV1</accession>
<dbReference type="InterPro" id="IPR050087">
    <property type="entry name" value="AON_synthase_class-II"/>
</dbReference>
<evidence type="ECO:0000256" key="1">
    <source>
        <dbReference type="ARBA" id="ARBA00001933"/>
    </source>
</evidence>
<dbReference type="Gene3D" id="3.40.640.10">
    <property type="entry name" value="Type I PLP-dependent aspartate aminotransferase-like (Major domain)"/>
    <property type="match status" value="1"/>
</dbReference>
<name>A0ABS7VTV1_9HYPH</name>
<feature type="domain" description="Aminotransferase class I/classII large" evidence="15">
    <location>
        <begin position="64"/>
        <end position="366"/>
    </location>
</feature>
<dbReference type="Proteomes" id="UP000704176">
    <property type="component" value="Unassembled WGS sequence"/>
</dbReference>
<evidence type="ECO:0000256" key="12">
    <source>
        <dbReference type="ARBA" id="ARBA00033381"/>
    </source>
</evidence>
<evidence type="ECO:0000256" key="6">
    <source>
        <dbReference type="ARBA" id="ARBA00016004"/>
    </source>
</evidence>
<gene>
    <name evidence="16" type="ORF">K9B37_22340</name>
</gene>
<dbReference type="GO" id="GO:0008483">
    <property type="term" value="F:transaminase activity"/>
    <property type="evidence" value="ECO:0007669"/>
    <property type="project" value="UniProtKB-KW"/>
</dbReference>
<evidence type="ECO:0000256" key="10">
    <source>
        <dbReference type="ARBA" id="ARBA00031658"/>
    </source>
</evidence>
<dbReference type="InterPro" id="IPR004839">
    <property type="entry name" value="Aminotransferase_I/II_large"/>
</dbReference>
<dbReference type="EC" id="2.3.1.47" evidence="5"/>
<dbReference type="InterPro" id="IPR015421">
    <property type="entry name" value="PyrdxlP-dep_Trfase_major"/>
</dbReference>
<comment type="cofactor">
    <cofactor evidence="1 14">
        <name>pyridoxal 5'-phosphate</name>
        <dbReference type="ChEBI" id="CHEBI:597326"/>
    </cofactor>
</comment>
<comment type="pathway">
    <text evidence="2">Cofactor biosynthesis; biotin biosynthesis.</text>
</comment>
<sequence>MSNAQSADGQLRMESPLGPRMRIGGREVDYFCGTSYYCLHSHPDVIEAACVATRQFGMGPGTLAQMQVYNDLQDQLRTWFNAEHVVTLISGYSSPMALLQGLRDAFDIVFVDAATHYSARDALRTLVKPIHSFRHLDPGCLADALARNVAPEQRPVIVTDGVFPSSGALAPLHEYRRAMDRFEGALLVIDDSHGVGTLGPSGRGSLQHAGLESDGNFFAGTLSKAFGASGGIIPGSGELAEKIAANAMIMRGASPLTPGAAAAAAAAMHILQSNPEMKDNLARNVKQLRSGLRSLGFDVPETPVPIISVWGGPDLEHLRLKLDARDIIVRVVKPSGYSDAPDVPTMRLAVFSEHTPEQIDRLLSSIAELI</sequence>
<evidence type="ECO:0000256" key="4">
    <source>
        <dbReference type="ARBA" id="ARBA00011738"/>
    </source>
</evidence>
<dbReference type="RefSeq" id="WP_224315751.1">
    <property type="nucleotide sequence ID" value="NZ_JAIRBM010000025.1"/>
</dbReference>
<dbReference type="Gene3D" id="3.90.1150.10">
    <property type="entry name" value="Aspartate Aminotransferase, domain 1"/>
    <property type="match status" value="1"/>
</dbReference>
<evidence type="ECO:0000313" key="17">
    <source>
        <dbReference type="Proteomes" id="UP000704176"/>
    </source>
</evidence>
<keyword evidence="16" id="KW-0032">Aminotransferase</keyword>
<dbReference type="Pfam" id="PF00155">
    <property type="entry name" value="Aminotran_1_2"/>
    <property type="match status" value="1"/>
</dbReference>
<dbReference type="InterPro" id="IPR001917">
    <property type="entry name" value="Aminotrans_II_pyridoxalP_BS"/>
</dbReference>
<dbReference type="EMBL" id="JAIRBM010000025">
    <property type="protein sequence ID" value="MBZ6079003.1"/>
    <property type="molecule type" value="Genomic_DNA"/>
</dbReference>
<dbReference type="PROSITE" id="PS00599">
    <property type="entry name" value="AA_TRANSFER_CLASS_2"/>
    <property type="match status" value="1"/>
</dbReference>
<keyword evidence="8" id="KW-0093">Biotin biosynthesis</keyword>
<comment type="similarity">
    <text evidence="3">Belongs to the class-II pyridoxal-phosphate-dependent aminotransferase family. BioF subfamily.</text>
</comment>
<evidence type="ECO:0000256" key="8">
    <source>
        <dbReference type="ARBA" id="ARBA00022756"/>
    </source>
</evidence>
<evidence type="ECO:0000256" key="11">
    <source>
        <dbReference type="ARBA" id="ARBA00032610"/>
    </source>
</evidence>
<evidence type="ECO:0000313" key="16">
    <source>
        <dbReference type="EMBL" id="MBZ6079003.1"/>
    </source>
</evidence>
<comment type="subunit">
    <text evidence="4">Homodimer.</text>
</comment>
<keyword evidence="9 14" id="KW-0663">Pyridoxal phosphate</keyword>
<comment type="caution">
    <text evidence="16">The sequence shown here is derived from an EMBL/GenBank/DDBJ whole genome shotgun (WGS) entry which is preliminary data.</text>
</comment>
<dbReference type="InterPro" id="IPR015422">
    <property type="entry name" value="PyrdxlP-dep_Trfase_small"/>
</dbReference>
<reference evidence="16 17" key="1">
    <citation type="submission" date="2021-09" db="EMBL/GenBank/DDBJ databases">
        <title>The complete genome sequence of a new microorganism.</title>
        <authorList>
            <person name="Zi Z."/>
        </authorList>
    </citation>
    <scope>NUCLEOTIDE SEQUENCE [LARGE SCALE GENOMIC DNA]</scope>
    <source>
        <strain evidence="16 17">WGZ8</strain>
    </source>
</reference>
<evidence type="ECO:0000256" key="13">
    <source>
        <dbReference type="ARBA" id="ARBA00047715"/>
    </source>
</evidence>
<dbReference type="PANTHER" id="PTHR13693:SF100">
    <property type="entry name" value="8-AMINO-7-OXONONANOATE SYNTHASE"/>
    <property type="match status" value="1"/>
</dbReference>
<keyword evidence="17" id="KW-1185">Reference proteome</keyword>
<protein>
    <recommendedName>
        <fullName evidence="6">8-amino-7-oxononanoate synthase</fullName>
        <ecNumber evidence="5">2.3.1.47</ecNumber>
    </recommendedName>
    <alternativeName>
        <fullName evidence="11">7-keto-8-amino-pelargonic acid synthase</fullName>
    </alternativeName>
    <alternativeName>
        <fullName evidence="12">8-amino-7-ketopelargonate synthase</fullName>
    </alternativeName>
    <alternativeName>
        <fullName evidence="10">Alpha-oxoamine synthase</fullName>
    </alternativeName>
</protein>
<evidence type="ECO:0000256" key="7">
    <source>
        <dbReference type="ARBA" id="ARBA00022679"/>
    </source>
</evidence>
<evidence type="ECO:0000256" key="2">
    <source>
        <dbReference type="ARBA" id="ARBA00004746"/>
    </source>
</evidence>
<evidence type="ECO:0000256" key="3">
    <source>
        <dbReference type="ARBA" id="ARBA00010008"/>
    </source>
</evidence>
<keyword evidence="7" id="KW-0808">Transferase</keyword>
<proteinExistence type="inferred from homology"/>
<dbReference type="SUPFAM" id="SSF53383">
    <property type="entry name" value="PLP-dependent transferases"/>
    <property type="match status" value="1"/>
</dbReference>
<evidence type="ECO:0000256" key="9">
    <source>
        <dbReference type="ARBA" id="ARBA00022898"/>
    </source>
</evidence>
<dbReference type="PANTHER" id="PTHR13693">
    <property type="entry name" value="CLASS II AMINOTRANSFERASE/8-AMINO-7-OXONONANOATE SYNTHASE"/>
    <property type="match status" value="1"/>
</dbReference>
<dbReference type="InterPro" id="IPR015424">
    <property type="entry name" value="PyrdxlP-dep_Trfase"/>
</dbReference>
<evidence type="ECO:0000256" key="14">
    <source>
        <dbReference type="RuleBase" id="RU003693"/>
    </source>
</evidence>
<evidence type="ECO:0000256" key="5">
    <source>
        <dbReference type="ARBA" id="ARBA00013187"/>
    </source>
</evidence>
<organism evidence="16 17">
    <name type="scientific">Microvirga puerhi</name>
    <dbReference type="NCBI Taxonomy" id="2876078"/>
    <lineage>
        <taxon>Bacteria</taxon>
        <taxon>Pseudomonadati</taxon>
        <taxon>Pseudomonadota</taxon>
        <taxon>Alphaproteobacteria</taxon>
        <taxon>Hyphomicrobiales</taxon>
        <taxon>Methylobacteriaceae</taxon>
        <taxon>Microvirga</taxon>
    </lineage>
</organism>
<comment type="catalytic activity">
    <reaction evidence="13">
        <text>6-carboxyhexanoyl-[ACP] + L-alanine + H(+) = (8S)-8-amino-7-oxononanoate + holo-[ACP] + CO2</text>
        <dbReference type="Rhea" id="RHEA:42288"/>
        <dbReference type="Rhea" id="RHEA-COMP:9685"/>
        <dbReference type="Rhea" id="RHEA-COMP:9955"/>
        <dbReference type="ChEBI" id="CHEBI:15378"/>
        <dbReference type="ChEBI" id="CHEBI:16526"/>
        <dbReference type="ChEBI" id="CHEBI:57972"/>
        <dbReference type="ChEBI" id="CHEBI:64479"/>
        <dbReference type="ChEBI" id="CHEBI:78846"/>
        <dbReference type="ChEBI" id="CHEBI:149468"/>
        <dbReference type="EC" id="2.3.1.47"/>
    </reaction>
</comment>
<evidence type="ECO:0000259" key="15">
    <source>
        <dbReference type="Pfam" id="PF00155"/>
    </source>
</evidence>